<dbReference type="PANTHER" id="PTHR30469:SF20">
    <property type="entry name" value="EFFLUX RND TRANSPORTER PERIPLASMIC ADAPTOR SUBUNIT"/>
    <property type="match status" value="1"/>
</dbReference>
<dbReference type="GO" id="GO:1990281">
    <property type="term" value="C:efflux pump complex"/>
    <property type="evidence" value="ECO:0007669"/>
    <property type="project" value="TreeGrafter"/>
</dbReference>
<dbReference type="Gene3D" id="1.10.287.470">
    <property type="entry name" value="Helix hairpin bin"/>
    <property type="match status" value="1"/>
</dbReference>
<dbReference type="Pfam" id="PF25967">
    <property type="entry name" value="RND-MFP_C"/>
    <property type="match status" value="1"/>
</dbReference>
<dbReference type="InterPro" id="IPR006143">
    <property type="entry name" value="RND_pump_MFP"/>
</dbReference>
<evidence type="ECO:0000259" key="4">
    <source>
        <dbReference type="Pfam" id="PF25967"/>
    </source>
</evidence>
<dbReference type="AlphaFoldDB" id="A0A644UJU1"/>
<dbReference type="SUPFAM" id="SSF111369">
    <property type="entry name" value="HlyD-like secretion proteins"/>
    <property type="match status" value="1"/>
</dbReference>
<dbReference type="Gene3D" id="2.40.420.20">
    <property type="match status" value="1"/>
</dbReference>
<name>A0A644UJU1_9ZZZZ</name>
<evidence type="ECO:0000259" key="3">
    <source>
        <dbReference type="Pfam" id="PF25917"/>
    </source>
</evidence>
<dbReference type="InterPro" id="IPR058627">
    <property type="entry name" value="MdtA-like_C"/>
</dbReference>
<dbReference type="PROSITE" id="PS51257">
    <property type="entry name" value="PROKAR_LIPOPROTEIN"/>
    <property type="match status" value="1"/>
</dbReference>
<dbReference type="InterPro" id="IPR058625">
    <property type="entry name" value="MdtA-like_BSH"/>
</dbReference>
<evidence type="ECO:0000256" key="1">
    <source>
        <dbReference type="ARBA" id="ARBA00004196"/>
    </source>
</evidence>
<reference evidence="5" key="1">
    <citation type="submission" date="2019-08" db="EMBL/GenBank/DDBJ databases">
        <authorList>
            <person name="Kucharzyk K."/>
            <person name="Murdoch R.W."/>
            <person name="Higgins S."/>
            <person name="Loffler F."/>
        </authorList>
    </citation>
    <scope>NUCLEOTIDE SEQUENCE</scope>
</reference>
<dbReference type="Gene3D" id="2.40.50.100">
    <property type="match status" value="1"/>
</dbReference>
<feature type="domain" description="Multidrug resistance protein MdtA-like C-terminal permuted SH3" evidence="4">
    <location>
        <begin position="278"/>
        <end position="334"/>
    </location>
</feature>
<proteinExistence type="predicted"/>
<evidence type="ECO:0000313" key="5">
    <source>
        <dbReference type="EMBL" id="MPL79151.1"/>
    </source>
</evidence>
<dbReference type="EMBL" id="VSSQ01000123">
    <property type="protein sequence ID" value="MPL79151.1"/>
    <property type="molecule type" value="Genomic_DNA"/>
</dbReference>
<comment type="subcellular location">
    <subcellularLocation>
        <location evidence="1">Cell envelope</location>
    </subcellularLocation>
</comment>
<organism evidence="5">
    <name type="scientific">bioreactor metagenome</name>
    <dbReference type="NCBI Taxonomy" id="1076179"/>
    <lineage>
        <taxon>unclassified sequences</taxon>
        <taxon>metagenomes</taxon>
        <taxon>ecological metagenomes</taxon>
    </lineage>
</organism>
<dbReference type="Gene3D" id="2.40.30.170">
    <property type="match status" value="1"/>
</dbReference>
<dbReference type="PANTHER" id="PTHR30469">
    <property type="entry name" value="MULTIDRUG RESISTANCE PROTEIN MDTA"/>
    <property type="match status" value="1"/>
</dbReference>
<sequence>MNKKHLITILSVAALMACSQMKTKDGDRVIPVKIATVEAYSDIRKEFSGVVEPVDFVNLAFRVNGQIINLPVIEGERVKKGQLIAEIDPRDLALQYAADKATFETAGAQLERNKRLLAKQAISKQEYEISEANYQRSKSAYELSSNNMRDTKLYAPFAGSIEKRLVENYQRVTSGASVVTLVNTDKLRIKFTMPDVYVSLLKSDKQSFKVEFDAFQGHVFNASLEEFVDISTYGTGIPVSVLIDDPAFDRKVYDVKPGFTCNIQFSANVETFIPGGSIAIPLSAVFEDPTTKNRYVWMVKDNKVERRQVQVLSPTGDAMLLVSEGLTPGEVIVSAGVYQLVDGSLVKPVN</sequence>
<evidence type="ECO:0000256" key="2">
    <source>
        <dbReference type="ARBA" id="ARBA00022448"/>
    </source>
</evidence>
<comment type="caution">
    <text evidence="5">The sequence shown here is derived from an EMBL/GenBank/DDBJ whole genome shotgun (WGS) entry which is preliminary data.</text>
</comment>
<feature type="domain" description="Multidrug resistance protein MdtA-like barrel-sandwich hybrid" evidence="3">
    <location>
        <begin position="57"/>
        <end position="181"/>
    </location>
</feature>
<gene>
    <name evidence="5" type="primary">ttgD_2</name>
    <name evidence="5" type="ORF">SDC9_25026</name>
</gene>
<dbReference type="Pfam" id="PF25917">
    <property type="entry name" value="BSH_RND"/>
    <property type="match status" value="1"/>
</dbReference>
<protein>
    <submittedName>
        <fullName evidence="5">Toluene efflux pump periplasmic linker protein TtgD</fullName>
    </submittedName>
</protein>
<accession>A0A644UJU1</accession>
<dbReference type="NCBIfam" id="TIGR01730">
    <property type="entry name" value="RND_mfp"/>
    <property type="match status" value="1"/>
</dbReference>
<keyword evidence="2" id="KW-0813">Transport</keyword>
<dbReference type="GO" id="GO:0015562">
    <property type="term" value="F:efflux transmembrane transporter activity"/>
    <property type="evidence" value="ECO:0007669"/>
    <property type="project" value="TreeGrafter"/>
</dbReference>